<evidence type="ECO:0000313" key="2">
    <source>
        <dbReference type="Proteomes" id="UP000183299"/>
    </source>
</evidence>
<dbReference type="Gene3D" id="3.40.50.1820">
    <property type="entry name" value="alpha/beta hydrolase"/>
    <property type="match status" value="1"/>
</dbReference>
<name>A0A1I3QQ48_9RHOB</name>
<dbReference type="Pfam" id="PF00756">
    <property type="entry name" value="Esterase"/>
    <property type="match status" value="1"/>
</dbReference>
<protein>
    <submittedName>
        <fullName evidence="1">Enterochelin esterase</fullName>
    </submittedName>
</protein>
<dbReference type="Proteomes" id="UP000183299">
    <property type="component" value="Unassembled WGS sequence"/>
</dbReference>
<dbReference type="InterPro" id="IPR000801">
    <property type="entry name" value="Esterase-like"/>
</dbReference>
<dbReference type="InterPro" id="IPR029058">
    <property type="entry name" value="AB_hydrolase_fold"/>
</dbReference>
<keyword evidence="2" id="KW-1185">Reference proteome</keyword>
<dbReference type="STRING" id="576117.SAMN04488138_10454"/>
<sequence>MNTGRNLAPGIFSVVHMEGLGIKRFMLMALVGLSLAIGSLSTPLHAEVRFNNAARSDTLGELVRYAIYLPPGYDADDRSYPVLYLLHGGGSGQPSDWFTLAGLDKMLDRLIEDGTIRPLIAIAPDGRRDETNEVATYFLNDQDDTMLWEDMFFEDFIPAVETRHKAIASGDARAILGISMGALAGVVYQLRAPDAFAGVAALSSAFRTEDQVLGLSPAAYRSRYAGVLGAELEGKARLNEAGDAIQGETLVAQTDAARFSRVPRLYFDIGADDPFFEGTADLHVTLRKAGIRHRFRVSEGGHDWRFWRSSLEQALLHIDAVLTRGYGE</sequence>
<dbReference type="SUPFAM" id="SSF53474">
    <property type="entry name" value="alpha/beta-Hydrolases"/>
    <property type="match status" value="1"/>
</dbReference>
<dbReference type="GeneID" id="98664620"/>
<proteinExistence type="predicted"/>
<dbReference type="OrthoDB" id="9803578at2"/>
<dbReference type="InterPro" id="IPR050583">
    <property type="entry name" value="Mycobacterial_A85_antigen"/>
</dbReference>
<dbReference type="RefSeq" id="WP_139222474.1">
    <property type="nucleotide sequence ID" value="NZ_FORY01000004.1"/>
</dbReference>
<evidence type="ECO:0000313" key="1">
    <source>
        <dbReference type="EMBL" id="SFJ36015.1"/>
    </source>
</evidence>
<organism evidence="1 2">
    <name type="scientific">Celeribacter halophilus</name>
    <dbReference type="NCBI Taxonomy" id="576117"/>
    <lineage>
        <taxon>Bacteria</taxon>
        <taxon>Pseudomonadati</taxon>
        <taxon>Pseudomonadota</taxon>
        <taxon>Alphaproteobacteria</taxon>
        <taxon>Rhodobacterales</taxon>
        <taxon>Roseobacteraceae</taxon>
        <taxon>Celeribacter</taxon>
    </lineage>
</organism>
<reference evidence="1 2" key="1">
    <citation type="submission" date="2016-10" db="EMBL/GenBank/DDBJ databases">
        <authorList>
            <person name="de Groot N.N."/>
        </authorList>
    </citation>
    <scope>NUCLEOTIDE SEQUENCE [LARGE SCALE GENOMIC DNA]</scope>
    <source>
        <strain evidence="1 2">CGMCC 1.8891</strain>
    </source>
</reference>
<dbReference type="PANTHER" id="PTHR48098">
    <property type="entry name" value="ENTEROCHELIN ESTERASE-RELATED"/>
    <property type="match status" value="1"/>
</dbReference>
<accession>A0A1I3QQ48</accession>
<gene>
    <name evidence="1" type="ORF">SAMN04488138_10454</name>
</gene>
<dbReference type="EMBL" id="FORY01000004">
    <property type="protein sequence ID" value="SFJ36015.1"/>
    <property type="molecule type" value="Genomic_DNA"/>
</dbReference>
<dbReference type="AlphaFoldDB" id="A0A1I3QQ48"/>